<dbReference type="Proteomes" id="UP000029409">
    <property type="component" value="Chromosome"/>
</dbReference>
<proteinExistence type="inferred from homology"/>
<sequence length="556" mass="59010">MLAIVSIMVTLLLVLLLVRPAGLYIAKVFDYDKTGLDRFFGPIEKVIFAIGGIRQENQTWKNYAAALLVSNTVMIALVYVIFRTQGYLPLNPTHVPNMEPRLAINAAISFMTTTNLQHYSGESGMSYLSQMIAVVFMMFVAPASGLAVCIAFIRGLAGKPFGNFFVDLIRSITRILLPVAFVMAFVFIALGVPQTLEPNAIAHTLSGAEQSIARGPIGSFLSIKQLGNNGGGFVGANSAHPFENPDAISNFLQILLMLLIPAAMPFAYGKIVGNAKQGRVLFVSMALLFIILLSASLGAEYAGSPALNALGIDHSQGSMEGKEVRFGAAQSSLYSVVTTATETGAVNTMHDTLTPIAGLVAIANMMLNTVFGGAGAGLLHVLMYAIIGVFLSGLMVGRTPEFLGKKIEGKEMKLIALTMLITPFLVLVPTALAVFSHADTLSNPGYHGLTQAMYEFTSSAANNGSGFEGLGDNTAFWNISTGIVMYVGRFFPFITMLAVAGSLAAKKSVVETMGTFRTDTGLFAVVFLAAVLIVGALTFFPGLVLGPIAEQLTLKP</sequence>
<dbReference type="HAMAP" id="MF_00275">
    <property type="entry name" value="KdpA"/>
    <property type="match status" value="1"/>
</dbReference>
<comment type="similarity">
    <text evidence="9">Belongs to the KdpA family.</text>
</comment>
<comment type="subcellular location">
    <subcellularLocation>
        <location evidence="9">Cell membrane</location>
        <topology evidence="9">Multi-pass membrane protein</topology>
    </subcellularLocation>
</comment>
<keyword evidence="7 9" id="KW-0406">Ion transport</keyword>
<protein>
    <recommendedName>
        <fullName evidence="9">Potassium-transporting ATPase potassium-binding subunit</fullName>
    </recommendedName>
    <alternativeName>
        <fullName evidence="9">ATP phosphohydrolase [potassium-transporting] A chain</fullName>
    </alternativeName>
    <alternativeName>
        <fullName evidence="9">Potassium-binding and translocating subunit A</fullName>
    </alternativeName>
    <alternativeName>
        <fullName evidence="9">Potassium-translocating ATPase A chain</fullName>
    </alternativeName>
</protein>
<comment type="function">
    <text evidence="9">Part of the high-affinity ATP-driven potassium transport (or Kdp) system, which catalyzes the hydrolysis of ATP coupled with the electrogenic transport of potassium into the cytoplasm. This subunit binds the extracellular potassium ions and delivers the ions to the membrane domain of KdpB through an intramembrane tunnel.</text>
</comment>
<feature type="transmembrane region" description="Helical" evidence="9">
    <location>
        <begin position="131"/>
        <end position="153"/>
    </location>
</feature>
<keyword evidence="5 9" id="KW-0630">Potassium</keyword>
<dbReference type="OrthoDB" id="9763796at2"/>
<reference evidence="10 11" key="1">
    <citation type="submission" date="2014-08" db="EMBL/GenBank/DDBJ databases">
        <title>Comparative genomics of the Paenibacillus odorifer group.</title>
        <authorList>
            <person name="den Bakker H.C."/>
            <person name="Tsai Y.-C."/>
            <person name="Martin N."/>
            <person name="Korlach J."/>
            <person name="Wiedmann M."/>
        </authorList>
    </citation>
    <scope>NUCLEOTIDE SEQUENCE [LARGE SCALE GENOMIC DNA]</scope>
    <source>
        <strain evidence="10 11">DSM 1735</strain>
    </source>
</reference>
<accession>A0A089HK64</accession>
<dbReference type="InterPro" id="IPR004623">
    <property type="entry name" value="KdpA"/>
</dbReference>
<dbReference type="AlphaFoldDB" id="A0A089HK64"/>
<feature type="transmembrane region" description="Helical" evidence="9">
    <location>
        <begin position="63"/>
        <end position="82"/>
    </location>
</feature>
<feature type="transmembrane region" description="Helical" evidence="9">
    <location>
        <begin position="521"/>
        <end position="549"/>
    </location>
</feature>
<feature type="transmembrane region" description="Helical" evidence="9">
    <location>
        <begin position="174"/>
        <end position="192"/>
    </location>
</feature>
<keyword evidence="4 9" id="KW-0812">Transmembrane</keyword>
<evidence type="ECO:0000256" key="5">
    <source>
        <dbReference type="ARBA" id="ARBA00022958"/>
    </source>
</evidence>
<organism evidence="10 11">
    <name type="scientific">Paenibacillus durus</name>
    <name type="common">Paenibacillus azotofixans</name>
    <dbReference type="NCBI Taxonomy" id="44251"/>
    <lineage>
        <taxon>Bacteria</taxon>
        <taxon>Bacillati</taxon>
        <taxon>Bacillota</taxon>
        <taxon>Bacilli</taxon>
        <taxon>Bacillales</taxon>
        <taxon>Paenibacillaceae</taxon>
        <taxon>Paenibacillus</taxon>
    </lineage>
</organism>
<dbReference type="GO" id="GO:0008556">
    <property type="term" value="F:P-type potassium transmembrane transporter activity"/>
    <property type="evidence" value="ECO:0007669"/>
    <property type="project" value="InterPro"/>
</dbReference>
<dbReference type="PANTHER" id="PTHR30607:SF2">
    <property type="entry name" value="POTASSIUM-TRANSPORTING ATPASE POTASSIUM-BINDING SUBUNIT"/>
    <property type="match status" value="1"/>
</dbReference>
<evidence type="ECO:0000256" key="2">
    <source>
        <dbReference type="ARBA" id="ARBA00022475"/>
    </source>
</evidence>
<keyword evidence="8 9" id="KW-0472">Membrane</keyword>
<dbReference type="STRING" id="44251.PDUR_10805"/>
<dbReference type="eggNOG" id="COG2060">
    <property type="taxonomic scope" value="Bacteria"/>
</dbReference>
<dbReference type="RefSeq" id="WP_042206207.1">
    <property type="nucleotide sequence ID" value="NZ_CP009288.1"/>
</dbReference>
<keyword evidence="2 9" id="KW-1003">Cell membrane</keyword>
<evidence type="ECO:0000313" key="10">
    <source>
        <dbReference type="EMBL" id="AIQ12346.1"/>
    </source>
</evidence>
<dbReference type="Pfam" id="PF03814">
    <property type="entry name" value="KdpA"/>
    <property type="match status" value="1"/>
</dbReference>
<evidence type="ECO:0000256" key="9">
    <source>
        <dbReference type="HAMAP-Rule" id="MF_00275"/>
    </source>
</evidence>
<evidence type="ECO:0000256" key="4">
    <source>
        <dbReference type="ARBA" id="ARBA00022692"/>
    </source>
</evidence>
<dbReference type="PIRSF" id="PIRSF001294">
    <property type="entry name" value="K_ATPaseA"/>
    <property type="match status" value="1"/>
</dbReference>
<feature type="transmembrane region" description="Helical" evidence="9">
    <location>
        <begin position="374"/>
        <end position="394"/>
    </location>
</feature>
<keyword evidence="1 9" id="KW-0813">Transport</keyword>
<evidence type="ECO:0000256" key="3">
    <source>
        <dbReference type="ARBA" id="ARBA00022538"/>
    </source>
</evidence>
<evidence type="ECO:0000256" key="7">
    <source>
        <dbReference type="ARBA" id="ARBA00023065"/>
    </source>
</evidence>
<name>A0A089HK64_PAEDU</name>
<dbReference type="PANTHER" id="PTHR30607">
    <property type="entry name" value="POTASSIUM-TRANSPORTING ATPASE A CHAIN"/>
    <property type="match status" value="1"/>
</dbReference>
<dbReference type="GO" id="GO:0005886">
    <property type="term" value="C:plasma membrane"/>
    <property type="evidence" value="ECO:0007669"/>
    <property type="project" value="UniProtKB-SubCell"/>
</dbReference>
<dbReference type="EMBL" id="CP009288">
    <property type="protein sequence ID" value="AIQ12346.1"/>
    <property type="molecule type" value="Genomic_DNA"/>
</dbReference>
<evidence type="ECO:0000313" key="11">
    <source>
        <dbReference type="Proteomes" id="UP000029409"/>
    </source>
</evidence>
<evidence type="ECO:0000256" key="8">
    <source>
        <dbReference type="ARBA" id="ARBA00023136"/>
    </source>
</evidence>
<comment type="subunit">
    <text evidence="9">The system is composed of three essential subunits: KdpA, KdpB and KdpC.</text>
</comment>
<feature type="transmembrane region" description="Helical" evidence="9">
    <location>
        <begin position="414"/>
        <end position="435"/>
    </location>
</feature>
<evidence type="ECO:0000256" key="1">
    <source>
        <dbReference type="ARBA" id="ARBA00022448"/>
    </source>
</evidence>
<keyword evidence="3 9" id="KW-0633">Potassium transport</keyword>
<gene>
    <name evidence="9" type="primary">kdpA</name>
    <name evidence="10" type="ORF">PDUR_10805</name>
</gene>
<dbReference type="KEGG" id="pdu:PDUR_10805"/>
<keyword evidence="11" id="KW-1185">Reference proteome</keyword>
<feature type="transmembrane region" description="Helical" evidence="9">
    <location>
        <begin position="475"/>
        <end position="500"/>
    </location>
</feature>
<dbReference type="GO" id="GO:0030955">
    <property type="term" value="F:potassium ion binding"/>
    <property type="evidence" value="ECO:0007669"/>
    <property type="project" value="UniProtKB-UniRule"/>
</dbReference>
<feature type="transmembrane region" description="Helical" evidence="9">
    <location>
        <begin position="247"/>
        <end position="268"/>
    </location>
</feature>
<feature type="transmembrane region" description="Helical" evidence="9">
    <location>
        <begin position="280"/>
        <end position="299"/>
    </location>
</feature>
<comment type="caution">
    <text evidence="9">Lacks conserved residue(s) required for the propagation of feature annotation.</text>
</comment>
<keyword evidence="6 9" id="KW-1133">Transmembrane helix</keyword>
<evidence type="ECO:0000256" key="6">
    <source>
        <dbReference type="ARBA" id="ARBA00022989"/>
    </source>
</evidence>
<dbReference type="NCBIfam" id="TIGR00680">
    <property type="entry name" value="kdpA"/>
    <property type="match status" value="1"/>
</dbReference>